<organism evidence="2 3">
    <name type="scientific">Flaviflexus salsibiostraticola</name>
    <dbReference type="NCBI Taxonomy" id="1282737"/>
    <lineage>
        <taxon>Bacteria</taxon>
        <taxon>Bacillati</taxon>
        <taxon>Actinomycetota</taxon>
        <taxon>Actinomycetes</taxon>
        <taxon>Actinomycetales</taxon>
        <taxon>Actinomycetaceae</taxon>
        <taxon>Flaviflexus</taxon>
    </lineage>
</organism>
<accession>A0A3Q8WVJ4</accession>
<evidence type="ECO:0000313" key="3">
    <source>
        <dbReference type="Proteomes" id="UP000270021"/>
    </source>
</evidence>
<dbReference type="PANTHER" id="PTHR15854:SF4">
    <property type="entry name" value="PEROXYNITRITE ISOMERASE THAP4"/>
    <property type="match status" value="1"/>
</dbReference>
<dbReference type="InterPro" id="IPR014878">
    <property type="entry name" value="THAP4-like_heme-bd"/>
</dbReference>
<dbReference type="Proteomes" id="UP000270021">
    <property type="component" value="Chromosome"/>
</dbReference>
<dbReference type="OrthoDB" id="4804006at2"/>
<reference evidence="2 3" key="1">
    <citation type="submission" date="2018-12" db="EMBL/GenBank/DDBJ databases">
        <title>Complete genome sequence of Flaviflexus salsibiostraticola KCTC 33148.</title>
        <authorList>
            <person name="Bae J.-W."/>
        </authorList>
    </citation>
    <scope>NUCLEOTIDE SEQUENCE [LARGE SCALE GENOMIC DNA]</scope>
    <source>
        <strain evidence="2 3">KCTC 33148</strain>
    </source>
</reference>
<dbReference type="AlphaFoldDB" id="A0A3Q8WVJ4"/>
<evidence type="ECO:0000259" key="1">
    <source>
        <dbReference type="Pfam" id="PF08768"/>
    </source>
</evidence>
<dbReference type="PANTHER" id="PTHR15854">
    <property type="entry name" value="THAP4 PROTEIN"/>
    <property type="match status" value="1"/>
</dbReference>
<dbReference type="RefSeq" id="WP_126040494.1">
    <property type="nucleotide sequence ID" value="NZ_CP034438.1"/>
</dbReference>
<dbReference type="EMBL" id="CP034438">
    <property type="protein sequence ID" value="AZN30066.1"/>
    <property type="molecule type" value="Genomic_DNA"/>
</dbReference>
<protein>
    <submittedName>
        <fullName evidence="2">FABP family protein</fullName>
    </submittedName>
</protein>
<gene>
    <name evidence="2" type="ORF">EJO69_06885</name>
</gene>
<dbReference type="InterPro" id="IPR012674">
    <property type="entry name" value="Calycin"/>
</dbReference>
<dbReference type="CDD" id="cd07828">
    <property type="entry name" value="lipocalin_heme-bd-THAP4-like"/>
    <property type="match status" value="1"/>
</dbReference>
<dbReference type="SUPFAM" id="SSF50814">
    <property type="entry name" value="Lipocalins"/>
    <property type="match status" value="1"/>
</dbReference>
<keyword evidence="3" id="KW-1185">Reference proteome</keyword>
<evidence type="ECO:0000313" key="2">
    <source>
        <dbReference type="EMBL" id="AZN30066.1"/>
    </source>
</evidence>
<proteinExistence type="predicted"/>
<dbReference type="InterPro" id="IPR045165">
    <property type="entry name" value="Nitrobindin"/>
</dbReference>
<dbReference type="Pfam" id="PF08768">
    <property type="entry name" value="THAP4_heme-bd"/>
    <property type="match status" value="1"/>
</dbReference>
<feature type="domain" description="THAP4-like heme-binding" evidence="1">
    <location>
        <begin position="13"/>
        <end position="180"/>
    </location>
</feature>
<dbReference type="KEGG" id="fsl:EJO69_06885"/>
<sequence>MFEIPEGLAPETYPMAWLVGRWRGYGMLGYPGIDDAAIICELEVSNNGGPYLTIQSTWYLANENPDDIDKELPGHIGVAQLTEDRLWQEATGYLRQSPETEGEVEAMIATPDGRVALYVGVVKSPRMSLVSDAMVRSATGAHVNASQLQVGMVESDLLFAYDMAAFGEEMQSYAAGRLSKVAIKR</sequence>
<name>A0A3Q8WVJ4_9ACTO</name>
<dbReference type="Gene3D" id="2.40.128.20">
    <property type="match status" value="1"/>
</dbReference>